<gene>
    <name evidence="1" type="ORF">ACINKY_07155</name>
</gene>
<comment type="caution">
    <text evidence="1">The sequence shown here is derived from an EMBL/GenBank/DDBJ whole genome shotgun (WGS) entry which is preliminary data.</text>
</comment>
<proteinExistence type="predicted"/>
<organism evidence="1 2">
    <name type="scientific">Paenibacillus illinoisensis</name>
    <dbReference type="NCBI Taxonomy" id="59845"/>
    <lineage>
        <taxon>Bacteria</taxon>
        <taxon>Bacillati</taxon>
        <taxon>Bacillota</taxon>
        <taxon>Bacilli</taxon>
        <taxon>Bacillales</taxon>
        <taxon>Paenibacillaceae</taxon>
        <taxon>Paenibacillus</taxon>
    </lineage>
</organism>
<dbReference type="RefSeq" id="WP_402872771.1">
    <property type="nucleotide sequence ID" value="NZ_JBIYSL010000001.1"/>
</dbReference>
<keyword evidence="2" id="KW-1185">Reference proteome</keyword>
<protein>
    <submittedName>
        <fullName evidence="1">Uncharacterized protein</fullName>
    </submittedName>
</protein>
<sequence>MQETDKVRLIKILGIKDGSTVHSLIDSSIDALPLIGKIHSAYKMANLKRRVNGIETRLSALSITMYENDNKLLNQFIRDKAFPIVLDELLAEHEEEKIDLVVNGLEYTYNEEITEVSKILVYFDVLRELRIQELKKLITYSDHYKKHWKTPKLEVSLPDPEDKEGMKKLNENTGYKAYIDNHLTTLGLTFKKETTKWYSTETSGYEVVLTDFGEHFIEFFNLEVMAQIPAE</sequence>
<reference evidence="1 2" key="1">
    <citation type="submission" date="2024-11" db="EMBL/GenBank/DDBJ databases">
        <title>Identification and Characterization of a Novel Fosfomycin Bacillithiol Transferase FosB8 in Paenibacillus illinoisensis.</title>
        <authorList>
            <person name="Lu W."/>
        </authorList>
    </citation>
    <scope>NUCLEOTIDE SEQUENCE [LARGE SCALE GENOMIC DNA]</scope>
    <source>
        <strain evidence="1 2">WP77</strain>
    </source>
</reference>
<dbReference type="Proteomes" id="UP001618531">
    <property type="component" value="Unassembled WGS sequence"/>
</dbReference>
<name>A0ABW8HR53_9BACL</name>
<evidence type="ECO:0000313" key="2">
    <source>
        <dbReference type="Proteomes" id="UP001618531"/>
    </source>
</evidence>
<dbReference type="EMBL" id="JBIYSL010000001">
    <property type="protein sequence ID" value="MFK0521977.1"/>
    <property type="molecule type" value="Genomic_DNA"/>
</dbReference>
<evidence type="ECO:0000313" key="1">
    <source>
        <dbReference type="EMBL" id="MFK0521977.1"/>
    </source>
</evidence>
<accession>A0ABW8HR53</accession>